<keyword evidence="3" id="KW-1133">Transmembrane helix</keyword>
<organism evidence="6 7">
    <name type="scientific">Lihuaxuella thermophila</name>
    <dbReference type="NCBI Taxonomy" id="1173111"/>
    <lineage>
        <taxon>Bacteria</taxon>
        <taxon>Bacillati</taxon>
        <taxon>Bacillota</taxon>
        <taxon>Bacilli</taxon>
        <taxon>Bacillales</taxon>
        <taxon>Thermoactinomycetaceae</taxon>
        <taxon>Lihuaxuella</taxon>
    </lineage>
</organism>
<dbReference type="Pfam" id="PF06803">
    <property type="entry name" value="DUF1232"/>
    <property type="match status" value="1"/>
</dbReference>
<evidence type="ECO:0000256" key="1">
    <source>
        <dbReference type="ARBA" id="ARBA00004127"/>
    </source>
</evidence>
<dbReference type="InterPro" id="IPR010652">
    <property type="entry name" value="DUF1232"/>
</dbReference>
<gene>
    <name evidence="6" type="ORF">SAMN05444955_12156</name>
</gene>
<evidence type="ECO:0000313" key="7">
    <source>
        <dbReference type="Proteomes" id="UP000199695"/>
    </source>
</evidence>
<comment type="subcellular location">
    <subcellularLocation>
        <location evidence="1">Endomembrane system</location>
        <topology evidence="1">Multi-pass membrane protein</topology>
    </subcellularLocation>
</comment>
<evidence type="ECO:0000256" key="4">
    <source>
        <dbReference type="ARBA" id="ARBA00023136"/>
    </source>
</evidence>
<keyword evidence="7" id="KW-1185">Reference proteome</keyword>
<reference evidence="6 7" key="1">
    <citation type="submission" date="2016-10" db="EMBL/GenBank/DDBJ databases">
        <authorList>
            <person name="de Groot N.N."/>
        </authorList>
    </citation>
    <scope>NUCLEOTIDE SEQUENCE [LARGE SCALE GENOMIC DNA]</scope>
    <source>
        <strain evidence="6 7">DSM 46701</strain>
    </source>
</reference>
<keyword evidence="4" id="KW-0472">Membrane</keyword>
<feature type="domain" description="DUF1232" evidence="5">
    <location>
        <begin position="38"/>
        <end position="69"/>
    </location>
</feature>
<accession>A0A1H8J413</accession>
<dbReference type="RefSeq" id="WP_089973013.1">
    <property type="nucleotide sequence ID" value="NZ_FOCQ01000021.1"/>
</dbReference>
<evidence type="ECO:0000256" key="3">
    <source>
        <dbReference type="ARBA" id="ARBA00022989"/>
    </source>
</evidence>
<dbReference type="Proteomes" id="UP000199695">
    <property type="component" value="Unassembled WGS sequence"/>
</dbReference>
<evidence type="ECO:0000313" key="6">
    <source>
        <dbReference type="EMBL" id="SEN75683.1"/>
    </source>
</evidence>
<dbReference type="OrthoDB" id="2679475at2"/>
<evidence type="ECO:0000259" key="5">
    <source>
        <dbReference type="Pfam" id="PF06803"/>
    </source>
</evidence>
<dbReference type="GO" id="GO:0012505">
    <property type="term" value="C:endomembrane system"/>
    <property type="evidence" value="ECO:0007669"/>
    <property type="project" value="UniProtKB-SubCell"/>
</dbReference>
<dbReference type="AlphaFoldDB" id="A0A1H8J413"/>
<keyword evidence="2" id="KW-0812">Transmembrane</keyword>
<dbReference type="STRING" id="1173111.SAMN05444955_12156"/>
<name>A0A1H8J413_9BACL</name>
<sequence>MKFFKRLKFVFKFWKLLPFLKAYFFSNEVTIGKKLLPVVVGLVYILLPMDFVPDFLAIFGFTDDIVVTSLILQLMVKFAPKSLKDQYKELKD</sequence>
<protein>
    <recommendedName>
        <fullName evidence="5">DUF1232 domain-containing protein</fullName>
    </recommendedName>
</protein>
<dbReference type="EMBL" id="FOCQ01000021">
    <property type="protein sequence ID" value="SEN75683.1"/>
    <property type="molecule type" value="Genomic_DNA"/>
</dbReference>
<proteinExistence type="predicted"/>
<evidence type="ECO:0000256" key="2">
    <source>
        <dbReference type="ARBA" id="ARBA00022692"/>
    </source>
</evidence>